<comment type="caution">
    <text evidence="2">The sequence shown here is derived from an EMBL/GenBank/DDBJ whole genome shotgun (WGS) entry which is preliminary data.</text>
</comment>
<dbReference type="RefSeq" id="WP_257020544.1">
    <property type="nucleotide sequence ID" value="NZ_ATYG01000016.1"/>
</dbReference>
<dbReference type="Proteomes" id="UP000604066">
    <property type="component" value="Unassembled WGS sequence"/>
</dbReference>
<evidence type="ECO:0000256" key="1">
    <source>
        <dbReference type="SAM" id="Phobius"/>
    </source>
</evidence>
<keyword evidence="3" id="KW-1185">Reference proteome</keyword>
<evidence type="ECO:0000313" key="3">
    <source>
        <dbReference type="Proteomes" id="UP000604066"/>
    </source>
</evidence>
<evidence type="ECO:0008006" key="4">
    <source>
        <dbReference type="Google" id="ProtNLM"/>
    </source>
</evidence>
<organism evidence="2 3">
    <name type="scientific">Carboxydothermus ferrireducens DSM 11255</name>
    <dbReference type="NCBI Taxonomy" id="1119529"/>
    <lineage>
        <taxon>Bacteria</taxon>
        <taxon>Bacillati</taxon>
        <taxon>Bacillota</taxon>
        <taxon>Clostridia</taxon>
        <taxon>Thermoanaerobacterales</taxon>
        <taxon>Thermoanaerobacteraceae</taxon>
        <taxon>Carboxydothermus</taxon>
    </lineage>
</organism>
<gene>
    <name evidence="2" type="ORF">HDG70_002245</name>
</gene>
<keyword evidence="1" id="KW-1133">Transmembrane helix</keyword>
<sequence length="44" mass="5381">MILWTAFTYLLFVLYFWLFSRHRLIVKVSEEEFAIIAKAEEELN</sequence>
<accession>A0ABX2RCA2</accession>
<name>A0ABX2RCA2_9THEO</name>
<keyword evidence="1" id="KW-0812">Transmembrane</keyword>
<dbReference type="EMBL" id="JACCBS010000003">
    <property type="protein sequence ID" value="NYE58494.1"/>
    <property type="molecule type" value="Genomic_DNA"/>
</dbReference>
<proteinExistence type="predicted"/>
<feature type="transmembrane region" description="Helical" evidence="1">
    <location>
        <begin position="6"/>
        <end position="24"/>
    </location>
</feature>
<keyword evidence="1" id="KW-0472">Membrane</keyword>
<reference evidence="2 3" key="1">
    <citation type="submission" date="2020-07" db="EMBL/GenBank/DDBJ databases">
        <title>Genomic Encyclopedia of Type Strains, Phase III (KMG-III): the genomes of soil and plant-associated and newly described type strains.</title>
        <authorList>
            <person name="Whitman W."/>
        </authorList>
    </citation>
    <scope>NUCLEOTIDE SEQUENCE [LARGE SCALE GENOMIC DNA]</scope>
    <source>
        <strain evidence="2 3">DSM 11255</strain>
    </source>
</reference>
<protein>
    <recommendedName>
        <fullName evidence="4">CcmD family protein</fullName>
    </recommendedName>
</protein>
<evidence type="ECO:0000313" key="2">
    <source>
        <dbReference type="EMBL" id="NYE58494.1"/>
    </source>
</evidence>